<organism evidence="7 8">
    <name type="scientific">Eptatretus burgeri</name>
    <name type="common">Inshore hagfish</name>
    <dbReference type="NCBI Taxonomy" id="7764"/>
    <lineage>
        <taxon>Eukaryota</taxon>
        <taxon>Metazoa</taxon>
        <taxon>Chordata</taxon>
        <taxon>Craniata</taxon>
        <taxon>Vertebrata</taxon>
        <taxon>Cyclostomata</taxon>
        <taxon>Myxini</taxon>
        <taxon>Myxiniformes</taxon>
        <taxon>Myxinidae</taxon>
        <taxon>Eptatretinae</taxon>
        <taxon>Eptatretus</taxon>
    </lineage>
</organism>
<evidence type="ECO:0000313" key="8">
    <source>
        <dbReference type="Proteomes" id="UP000694388"/>
    </source>
</evidence>
<keyword evidence="8" id="KW-1185">Reference proteome</keyword>
<dbReference type="Pfam" id="PF05485">
    <property type="entry name" value="THAP"/>
    <property type="match status" value="1"/>
</dbReference>
<feature type="domain" description="THAP-type" evidence="6">
    <location>
        <begin position="1"/>
        <end position="59"/>
    </location>
</feature>
<evidence type="ECO:0000256" key="3">
    <source>
        <dbReference type="ARBA" id="ARBA00022833"/>
    </source>
</evidence>
<dbReference type="GeneTree" id="ENSGT00940000175650"/>
<evidence type="ECO:0000259" key="6">
    <source>
        <dbReference type="PROSITE" id="PS50950"/>
    </source>
</evidence>
<reference evidence="7" key="2">
    <citation type="submission" date="2025-09" db="UniProtKB">
        <authorList>
            <consortium name="Ensembl"/>
        </authorList>
    </citation>
    <scope>IDENTIFICATION</scope>
</reference>
<dbReference type="PROSITE" id="PS50950">
    <property type="entry name" value="ZF_THAP"/>
    <property type="match status" value="1"/>
</dbReference>
<sequence>MGKSCCAPGCTQRYTKGSGVQFYRFPAEVDRQNLWISPSFCLPPPRHDWLCNLHFLSSM</sequence>
<keyword evidence="4 5" id="KW-0238">DNA-binding</keyword>
<keyword evidence="1" id="KW-0479">Metal-binding</keyword>
<dbReference type="SUPFAM" id="SSF57716">
    <property type="entry name" value="Glucocorticoid receptor-like (DNA-binding domain)"/>
    <property type="match status" value="1"/>
</dbReference>
<dbReference type="GO" id="GO:0003677">
    <property type="term" value="F:DNA binding"/>
    <property type="evidence" value="ECO:0007669"/>
    <property type="project" value="UniProtKB-UniRule"/>
</dbReference>
<name>A0A8C4N5J7_EPTBU</name>
<dbReference type="GO" id="GO:0008270">
    <property type="term" value="F:zinc ion binding"/>
    <property type="evidence" value="ECO:0007669"/>
    <property type="project" value="UniProtKB-KW"/>
</dbReference>
<dbReference type="AlphaFoldDB" id="A0A8C4N5J7"/>
<keyword evidence="2 5" id="KW-0863">Zinc-finger</keyword>
<evidence type="ECO:0000256" key="5">
    <source>
        <dbReference type="PROSITE-ProRule" id="PRU00309"/>
    </source>
</evidence>
<evidence type="ECO:0000256" key="4">
    <source>
        <dbReference type="ARBA" id="ARBA00023125"/>
    </source>
</evidence>
<accession>A0A8C4N5J7</accession>
<dbReference type="InterPro" id="IPR006612">
    <property type="entry name" value="THAP_Znf"/>
</dbReference>
<dbReference type="Ensembl" id="ENSEBUT00000003087.1">
    <property type="protein sequence ID" value="ENSEBUP00000002728.1"/>
    <property type="gene ID" value="ENSEBUG00000002072.1"/>
</dbReference>
<reference evidence="7" key="1">
    <citation type="submission" date="2025-08" db="UniProtKB">
        <authorList>
            <consortium name="Ensembl"/>
        </authorList>
    </citation>
    <scope>IDENTIFICATION</scope>
</reference>
<proteinExistence type="predicted"/>
<dbReference type="Proteomes" id="UP000694388">
    <property type="component" value="Unplaced"/>
</dbReference>
<evidence type="ECO:0000256" key="1">
    <source>
        <dbReference type="ARBA" id="ARBA00022723"/>
    </source>
</evidence>
<keyword evidence="3" id="KW-0862">Zinc</keyword>
<evidence type="ECO:0000313" key="7">
    <source>
        <dbReference type="Ensembl" id="ENSEBUP00000002728.1"/>
    </source>
</evidence>
<protein>
    <recommendedName>
        <fullName evidence="6">THAP-type domain-containing protein</fullName>
    </recommendedName>
</protein>
<evidence type="ECO:0000256" key="2">
    <source>
        <dbReference type="ARBA" id="ARBA00022771"/>
    </source>
</evidence>